<dbReference type="InterPro" id="IPR037673">
    <property type="entry name" value="MSC/AndL"/>
</dbReference>
<dbReference type="EMBL" id="LBTX01000026">
    <property type="protein sequence ID" value="KKQ48691.1"/>
    <property type="molecule type" value="Genomic_DNA"/>
</dbReference>
<dbReference type="PANTHER" id="PTHR30266">
    <property type="entry name" value="MECHANOSENSITIVE CHANNEL MSCL"/>
    <property type="match status" value="1"/>
</dbReference>
<organism evidence="6 7">
    <name type="scientific">Candidatus Shapirobacteria bacterium GW2011_GWE1_38_10</name>
    <dbReference type="NCBI Taxonomy" id="1618488"/>
    <lineage>
        <taxon>Bacteria</taxon>
        <taxon>Candidatus Shapironibacteriota</taxon>
    </lineage>
</organism>
<dbReference type="InterPro" id="IPR036019">
    <property type="entry name" value="MscL_channel"/>
</dbReference>
<dbReference type="SUPFAM" id="SSF81330">
    <property type="entry name" value="Gated mechanosensitive channel"/>
    <property type="match status" value="1"/>
</dbReference>
<dbReference type="PANTHER" id="PTHR30266:SF2">
    <property type="entry name" value="LARGE-CONDUCTANCE MECHANOSENSITIVE CHANNEL"/>
    <property type="match status" value="1"/>
</dbReference>
<dbReference type="Pfam" id="PF01741">
    <property type="entry name" value="MscL"/>
    <property type="match status" value="1"/>
</dbReference>
<evidence type="ECO:0000313" key="7">
    <source>
        <dbReference type="Proteomes" id="UP000034231"/>
    </source>
</evidence>
<evidence type="ECO:0000256" key="5">
    <source>
        <dbReference type="SAM" id="Phobius"/>
    </source>
</evidence>
<evidence type="ECO:0000256" key="4">
    <source>
        <dbReference type="ARBA" id="ARBA00023136"/>
    </source>
</evidence>
<protein>
    <submittedName>
        <fullName evidence="6">Large-conductance mechanosensitive channel-like protein</fullName>
    </submittedName>
</protein>
<feature type="transmembrane region" description="Helical" evidence="5">
    <location>
        <begin position="69"/>
        <end position="90"/>
    </location>
</feature>
<evidence type="ECO:0000256" key="3">
    <source>
        <dbReference type="ARBA" id="ARBA00022989"/>
    </source>
</evidence>
<reference evidence="6 7" key="1">
    <citation type="journal article" date="2015" name="Nature">
        <title>rRNA introns, odd ribosomes, and small enigmatic genomes across a large radiation of phyla.</title>
        <authorList>
            <person name="Brown C.T."/>
            <person name="Hug L.A."/>
            <person name="Thomas B.C."/>
            <person name="Sharon I."/>
            <person name="Castelle C.J."/>
            <person name="Singh A."/>
            <person name="Wilkins M.J."/>
            <person name="Williams K.H."/>
            <person name="Banfield J.F."/>
        </authorList>
    </citation>
    <scope>NUCLEOTIDE SEQUENCE [LARGE SCALE GENOMIC DNA]</scope>
</reference>
<proteinExistence type="predicted"/>
<accession>A0A0G0L7S0</accession>
<keyword evidence="2 5" id="KW-0812">Transmembrane</keyword>
<dbReference type="AlphaFoldDB" id="A0A0G0L7S0"/>
<dbReference type="GO" id="GO:0016020">
    <property type="term" value="C:membrane"/>
    <property type="evidence" value="ECO:0007669"/>
    <property type="project" value="UniProtKB-SubCell"/>
</dbReference>
<name>A0A0G0L7S0_9BACT</name>
<comment type="subcellular location">
    <subcellularLocation>
        <location evidence="1">Membrane</location>
        <topology evidence="1">Multi-pass membrane protein</topology>
    </subcellularLocation>
</comment>
<keyword evidence="3 5" id="KW-1133">Transmembrane helix</keyword>
<sequence>MKGFLDFIREQGVIGLAVGFILGGAVAKFVTAFINDLISPVLGVILGMAGGLKDASLNIGPVKLFYGDFIASSIDFLVIALVVYFGVKILKLDRLDKKKT</sequence>
<evidence type="ECO:0000256" key="2">
    <source>
        <dbReference type="ARBA" id="ARBA00022692"/>
    </source>
</evidence>
<keyword evidence="4 5" id="KW-0472">Membrane</keyword>
<evidence type="ECO:0000256" key="1">
    <source>
        <dbReference type="ARBA" id="ARBA00004141"/>
    </source>
</evidence>
<comment type="caution">
    <text evidence="6">The sequence shown here is derived from an EMBL/GenBank/DDBJ whole genome shotgun (WGS) entry which is preliminary data.</text>
</comment>
<dbReference type="Proteomes" id="UP000034231">
    <property type="component" value="Unassembled WGS sequence"/>
</dbReference>
<dbReference type="GO" id="GO:0008381">
    <property type="term" value="F:mechanosensitive monoatomic ion channel activity"/>
    <property type="evidence" value="ECO:0007669"/>
    <property type="project" value="TreeGrafter"/>
</dbReference>
<feature type="transmembrane region" description="Helical" evidence="5">
    <location>
        <begin position="12"/>
        <end position="34"/>
    </location>
</feature>
<dbReference type="Gene3D" id="1.10.1200.120">
    <property type="entry name" value="Large-conductance mechanosensitive channel, MscL, domain 1"/>
    <property type="match status" value="1"/>
</dbReference>
<gene>
    <name evidence="6" type="ORF">US68_C0026G0005</name>
</gene>
<evidence type="ECO:0000313" key="6">
    <source>
        <dbReference type="EMBL" id="KKQ48691.1"/>
    </source>
</evidence>